<dbReference type="InterPro" id="IPR000515">
    <property type="entry name" value="MetI-like"/>
</dbReference>
<dbReference type="Gene3D" id="1.10.3720.10">
    <property type="entry name" value="MetI-like"/>
    <property type="match status" value="1"/>
</dbReference>
<dbReference type="PANTHER" id="PTHR43744">
    <property type="entry name" value="ABC TRANSPORTER PERMEASE PROTEIN MG189-RELATED-RELATED"/>
    <property type="match status" value="1"/>
</dbReference>
<dbReference type="InterPro" id="IPR035906">
    <property type="entry name" value="MetI-like_sf"/>
</dbReference>
<comment type="subcellular location">
    <subcellularLocation>
        <location evidence="1 7">Cell membrane</location>
        <topology evidence="1 7">Multi-pass membrane protein</topology>
    </subcellularLocation>
</comment>
<evidence type="ECO:0000313" key="8">
    <source>
        <dbReference type="EMBL" id="PCH12819.1"/>
    </source>
</evidence>
<dbReference type="PROSITE" id="PS51257">
    <property type="entry name" value="PROKAR_LIPOPROTEIN"/>
    <property type="match status" value="1"/>
</dbReference>
<feature type="transmembrane region" description="Helical" evidence="7">
    <location>
        <begin position="152"/>
        <end position="173"/>
    </location>
</feature>
<evidence type="ECO:0000256" key="4">
    <source>
        <dbReference type="ARBA" id="ARBA00022692"/>
    </source>
</evidence>
<reference evidence="8 9" key="1">
    <citation type="submission" date="2016-06" db="EMBL/GenBank/DDBJ databases">
        <authorList>
            <person name="Haines A.N."/>
            <person name="Council K.R."/>
        </authorList>
    </citation>
    <scope>NUCLEOTIDE SEQUENCE [LARGE SCALE GENOMIC DNA]</scope>
    <source>
        <strain evidence="8 9">SP158-29</strain>
    </source>
</reference>
<dbReference type="PROSITE" id="PS50928">
    <property type="entry name" value="ABC_TM1"/>
    <property type="match status" value="1"/>
</dbReference>
<dbReference type="SUPFAM" id="SSF161098">
    <property type="entry name" value="MetI-like"/>
    <property type="match status" value="1"/>
</dbReference>
<dbReference type="AlphaFoldDB" id="A0A0E2UG80"/>
<name>A0A0E2UG80_9STRE</name>
<evidence type="ECO:0000256" key="3">
    <source>
        <dbReference type="ARBA" id="ARBA00022475"/>
    </source>
</evidence>
<sequence length="308" mass="34711">MKKRKKIERVSVRCFNPKANLFFNILIAIFALSCVIPFIFVIIISLTDESYLINHGYSFFPKIWSIHAYHYIFKGVMAEKIIRSFGISVFITVFGTFINTTMTSTYAYAISRPYFPYKRFFTVYALITMLFAPGMVANYLVVSNLLQLKDTIWALILPLALGPFGILVMRTFFKKTVPDSIIESARIDGASELTIFLKIVLPLAVPGIATISLFAALSYWNDWFNALLYIQSDNLVPMQYLLMKVQSNLEALARNASLGAQMADGFKALPKESVRMAIVVIATLPIAITYPFFQKYFVGGLTIGGVKE</sequence>
<dbReference type="Proteomes" id="UP000217465">
    <property type="component" value="Unassembled WGS sequence"/>
</dbReference>
<gene>
    <name evidence="8" type="primary">araQ</name>
    <name evidence="8" type="ORF">A9Y57_01539</name>
</gene>
<dbReference type="GO" id="GO:0005886">
    <property type="term" value="C:plasma membrane"/>
    <property type="evidence" value="ECO:0007669"/>
    <property type="project" value="UniProtKB-SubCell"/>
</dbReference>
<dbReference type="EMBL" id="NSGR01000008">
    <property type="protein sequence ID" value="PCH12819.1"/>
    <property type="molecule type" value="Genomic_DNA"/>
</dbReference>
<dbReference type="PANTHER" id="PTHR43744:SF9">
    <property type="entry name" value="POLYGALACTURONAN_RHAMNOGALACTURONAN TRANSPORT SYSTEM PERMEASE PROTEIN YTCP"/>
    <property type="match status" value="1"/>
</dbReference>
<dbReference type="CDD" id="cd06261">
    <property type="entry name" value="TM_PBP2"/>
    <property type="match status" value="1"/>
</dbReference>
<evidence type="ECO:0000313" key="9">
    <source>
        <dbReference type="Proteomes" id="UP000217465"/>
    </source>
</evidence>
<keyword evidence="5 7" id="KW-1133">Transmembrane helix</keyword>
<feature type="transmembrane region" description="Helical" evidence="7">
    <location>
        <begin position="121"/>
        <end position="140"/>
    </location>
</feature>
<dbReference type="STRING" id="936154.STP_1209"/>
<keyword evidence="4 7" id="KW-0812">Transmembrane</keyword>
<dbReference type="RefSeq" id="WP_045407359.1">
    <property type="nucleotide sequence ID" value="NZ_BAWT01000012.1"/>
</dbReference>
<feature type="transmembrane region" description="Helical" evidence="7">
    <location>
        <begin position="274"/>
        <end position="293"/>
    </location>
</feature>
<comment type="caution">
    <text evidence="8">The sequence shown here is derived from an EMBL/GenBank/DDBJ whole genome shotgun (WGS) entry which is preliminary data.</text>
</comment>
<evidence type="ECO:0000256" key="5">
    <source>
        <dbReference type="ARBA" id="ARBA00022989"/>
    </source>
</evidence>
<protein>
    <submittedName>
        <fullName evidence="8">L-arabinose transport system permease protein AraQ</fullName>
    </submittedName>
</protein>
<feature type="transmembrane region" description="Helical" evidence="7">
    <location>
        <begin position="21"/>
        <end position="46"/>
    </location>
</feature>
<dbReference type="Pfam" id="PF00528">
    <property type="entry name" value="BPD_transp_1"/>
    <property type="match status" value="1"/>
</dbReference>
<keyword evidence="6 7" id="KW-0472">Membrane</keyword>
<comment type="similarity">
    <text evidence="7">Belongs to the binding-protein-dependent transport system permease family.</text>
</comment>
<organism evidence="8 9">
    <name type="scientific">Streptococcus parauberis</name>
    <dbReference type="NCBI Taxonomy" id="1348"/>
    <lineage>
        <taxon>Bacteria</taxon>
        <taxon>Bacillati</taxon>
        <taxon>Bacillota</taxon>
        <taxon>Bacilli</taxon>
        <taxon>Lactobacillales</taxon>
        <taxon>Streptococcaceae</taxon>
        <taxon>Streptococcus</taxon>
    </lineage>
</organism>
<proteinExistence type="inferred from homology"/>
<dbReference type="GO" id="GO:0055085">
    <property type="term" value="P:transmembrane transport"/>
    <property type="evidence" value="ECO:0007669"/>
    <property type="project" value="InterPro"/>
</dbReference>
<accession>A0A0E2UG80</accession>
<dbReference type="eggNOG" id="COG0395">
    <property type="taxonomic scope" value="Bacteria"/>
</dbReference>
<feature type="transmembrane region" description="Helical" evidence="7">
    <location>
        <begin position="85"/>
        <end position="109"/>
    </location>
</feature>
<feature type="transmembrane region" description="Helical" evidence="7">
    <location>
        <begin position="193"/>
        <end position="220"/>
    </location>
</feature>
<keyword evidence="3" id="KW-1003">Cell membrane</keyword>
<evidence type="ECO:0000256" key="7">
    <source>
        <dbReference type="RuleBase" id="RU363032"/>
    </source>
</evidence>
<evidence type="ECO:0000256" key="1">
    <source>
        <dbReference type="ARBA" id="ARBA00004651"/>
    </source>
</evidence>
<keyword evidence="2 7" id="KW-0813">Transport</keyword>
<evidence type="ECO:0000256" key="6">
    <source>
        <dbReference type="ARBA" id="ARBA00023136"/>
    </source>
</evidence>
<evidence type="ECO:0000256" key="2">
    <source>
        <dbReference type="ARBA" id="ARBA00022448"/>
    </source>
</evidence>